<protein>
    <submittedName>
        <fullName evidence="4">Alpha/beta fold hydrolase</fullName>
    </submittedName>
</protein>
<evidence type="ECO:0000313" key="5">
    <source>
        <dbReference type="Proteomes" id="UP001139516"/>
    </source>
</evidence>
<dbReference type="InterPro" id="IPR000073">
    <property type="entry name" value="AB_hydrolase_1"/>
</dbReference>
<gene>
    <name evidence="4" type="ORF">M0638_05040</name>
</gene>
<evidence type="ECO:0000256" key="1">
    <source>
        <dbReference type="SAM" id="MobiDB-lite"/>
    </source>
</evidence>
<reference evidence="4" key="1">
    <citation type="submission" date="2022-04" db="EMBL/GenBank/DDBJ databases">
        <title>Roseomonas acroporae sp. nov., isolated from coral Acropora digitifera.</title>
        <authorList>
            <person name="Sun H."/>
        </authorList>
    </citation>
    <scope>NUCLEOTIDE SEQUENCE</scope>
    <source>
        <strain evidence="4">NAR14</strain>
    </source>
</reference>
<feature type="region of interest" description="Disordered" evidence="1">
    <location>
        <begin position="274"/>
        <end position="309"/>
    </location>
</feature>
<dbReference type="AlphaFoldDB" id="A0A9X2BSN1"/>
<evidence type="ECO:0000256" key="2">
    <source>
        <dbReference type="SAM" id="Phobius"/>
    </source>
</evidence>
<proteinExistence type="predicted"/>
<dbReference type="InterPro" id="IPR029058">
    <property type="entry name" value="AB_hydrolase_fold"/>
</dbReference>
<feature type="transmembrane region" description="Helical" evidence="2">
    <location>
        <begin position="9"/>
        <end position="31"/>
    </location>
</feature>
<evidence type="ECO:0000313" key="4">
    <source>
        <dbReference type="EMBL" id="MCK8783748.1"/>
    </source>
</evidence>
<name>A0A9X2BSN1_9PROT</name>
<dbReference type="EMBL" id="JALPRX010000016">
    <property type="protein sequence ID" value="MCK8783748.1"/>
    <property type="molecule type" value="Genomic_DNA"/>
</dbReference>
<keyword evidence="2" id="KW-0812">Transmembrane</keyword>
<dbReference type="Proteomes" id="UP001139516">
    <property type="component" value="Unassembled WGS sequence"/>
</dbReference>
<keyword evidence="4" id="KW-0378">Hydrolase</keyword>
<dbReference type="Gene3D" id="3.40.50.1820">
    <property type="entry name" value="alpha/beta hydrolase"/>
    <property type="match status" value="1"/>
</dbReference>
<keyword evidence="2" id="KW-1133">Transmembrane helix</keyword>
<dbReference type="PANTHER" id="PTHR12277:SF79">
    <property type="entry name" value="XAA-PRO DIPEPTIDYL-PEPTIDASE-RELATED"/>
    <property type="match status" value="1"/>
</dbReference>
<dbReference type="Pfam" id="PF00561">
    <property type="entry name" value="Abhydrolase_1"/>
    <property type="match status" value="1"/>
</dbReference>
<keyword evidence="2" id="KW-0472">Membrane</keyword>
<organism evidence="4 5">
    <name type="scientific">Roseomonas acroporae</name>
    <dbReference type="NCBI Taxonomy" id="2937791"/>
    <lineage>
        <taxon>Bacteria</taxon>
        <taxon>Pseudomonadati</taxon>
        <taxon>Pseudomonadota</taxon>
        <taxon>Alphaproteobacteria</taxon>
        <taxon>Acetobacterales</taxon>
        <taxon>Roseomonadaceae</taxon>
        <taxon>Roseomonas</taxon>
    </lineage>
</organism>
<accession>A0A9X2BSN1</accession>
<sequence length="309" mass="31357">MPLTAGPRIAALLGGAVGLVWLLACLALWGLQEHLIFFPDPRVLTATGPFRPVTIGPGLVALATPTASGGPTADGAVLLYLHGNGGNAADRAGLLRPLAEAGHGVLIAGYRGYGGNPGRPTQAGLEEDAETQLGWLRRAWPGRPVVLVGESLGTYLAMWLAAAHPDAVAGVVLDAPFTSLRELAGERFPLVPVRLLLRHPFDTLALAPRVAAPVRVLHGAGDGLIPPAMGARVAAAVPNPAGFTLVEGAGHPVGGQGGVMAMRQAIAAMLAGAPESDGAEGDGTGAHEVGGHEVGDHGTGARGPWQDHR</sequence>
<dbReference type="PANTHER" id="PTHR12277">
    <property type="entry name" value="ALPHA/BETA HYDROLASE DOMAIN-CONTAINING PROTEIN"/>
    <property type="match status" value="1"/>
</dbReference>
<keyword evidence="5" id="KW-1185">Reference proteome</keyword>
<evidence type="ECO:0000259" key="3">
    <source>
        <dbReference type="Pfam" id="PF00561"/>
    </source>
</evidence>
<feature type="domain" description="AB hydrolase-1" evidence="3">
    <location>
        <begin position="77"/>
        <end position="192"/>
    </location>
</feature>
<comment type="caution">
    <text evidence="4">The sequence shown here is derived from an EMBL/GenBank/DDBJ whole genome shotgun (WGS) entry which is preliminary data.</text>
</comment>
<dbReference type="RefSeq" id="WP_248665868.1">
    <property type="nucleotide sequence ID" value="NZ_JALPRX010000016.1"/>
</dbReference>
<dbReference type="SUPFAM" id="SSF53474">
    <property type="entry name" value="alpha/beta-Hydrolases"/>
    <property type="match status" value="1"/>
</dbReference>
<dbReference type="GO" id="GO:0016787">
    <property type="term" value="F:hydrolase activity"/>
    <property type="evidence" value="ECO:0007669"/>
    <property type="project" value="UniProtKB-KW"/>
</dbReference>